<protein>
    <submittedName>
        <fullName evidence="3">G3E family GTPase</fullName>
    </submittedName>
</protein>
<dbReference type="Gene3D" id="3.40.50.300">
    <property type="entry name" value="P-loop containing nucleotide triphosphate hydrolases"/>
    <property type="match status" value="1"/>
</dbReference>
<dbReference type="EMBL" id="JACIBU010000001">
    <property type="protein sequence ID" value="MBB3674962.1"/>
    <property type="molecule type" value="Genomic_DNA"/>
</dbReference>
<feature type="domain" description="CobW C-terminal" evidence="2">
    <location>
        <begin position="260"/>
        <end position="378"/>
    </location>
</feature>
<comment type="caution">
    <text evidence="3">The sequence shown here is derived from an EMBL/GenBank/DDBJ whole genome shotgun (WGS) entry which is preliminary data.</text>
</comment>
<dbReference type="InterPro" id="IPR051927">
    <property type="entry name" value="Zn_Chap_cDPG_Synth"/>
</dbReference>
<organism evidence="3 4">
    <name type="scientific">Modestobacter versicolor</name>
    <dbReference type="NCBI Taxonomy" id="429133"/>
    <lineage>
        <taxon>Bacteria</taxon>
        <taxon>Bacillati</taxon>
        <taxon>Actinomycetota</taxon>
        <taxon>Actinomycetes</taxon>
        <taxon>Geodermatophilales</taxon>
        <taxon>Geodermatophilaceae</taxon>
        <taxon>Modestobacter</taxon>
    </lineage>
</organism>
<reference evidence="3 4" key="1">
    <citation type="submission" date="2020-08" db="EMBL/GenBank/DDBJ databases">
        <title>Sequencing the genomes of 1000 actinobacteria strains.</title>
        <authorList>
            <person name="Klenk H.-P."/>
        </authorList>
    </citation>
    <scope>NUCLEOTIDE SEQUENCE [LARGE SCALE GENOMIC DNA]</scope>
    <source>
        <strain evidence="3 4">DSM 16678</strain>
    </source>
</reference>
<dbReference type="SUPFAM" id="SSF90002">
    <property type="entry name" value="Hypothetical protein YjiA, C-terminal domain"/>
    <property type="match status" value="1"/>
</dbReference>
<dbReference type="PANTHER" id="PTHR43603:SF1">
    <property type="entry name" value="ZINC-REGULATED GTPASE METALLOPROTEIN ACTIVATOR 1"/>
    <property type="match status" value="1"/>
</dbReference>
<evidence type="ECO:0000313" key="4">
    <source>
        <dbReference type="Proteomes" id="UP000580718"/>
    </source>
</evidence>
<feature type="region of interest" description="Disordered" evidence="1">
    <location>
        <begin position="401"/>
        <end position="426"/>
    </location>
</feature>
<proteinExistence type="predicted"/>
<name>A0A839Y0L9_9ACTN</name>
<dbReference type="Pfam" id="PF07683">
    <property type="entry name" value="CobW_C"/>
    <property type="match status" value="1"/>
</dbReference>
<evidence type="ECO:0000256" key="1">
    <source>
        <dbReference type="SAM" id="MobiDB-lite"/>
    </source>
</evidence>
<dbReference type="SMART" id="SM00833">
    <property type="entry name" value="CobW_C"/>
    <property type="match status" value="1"/>
</dbReference>
<dbReference type="InterPro" id="IPR027417">
    <property type="entry name" value="P-loop_NTPase"/>
</dbReference>
<dbReference type="Proteomes" id="UP000580718">
    <property type="component" value="Unassembled WGS sequence"/>
</dbReference>
<feature type="compositionally biased region" description="Basic and acidic residues" evidence="1">
    <location>
        <begin position="415"/>
        <end position="426"/>
    </location>
</feature>
<dbReference type="Pfam" id="PF02492">
    <property type="entry name" value="cobW"/>
    <property type="match status" value="1"/>
</dbReference>
<dbReference type="InterPro" id="IPR011629">
    <property type="entry name" value="CobW-like_C"/>
</dbReference>
<evidence type="ECO:0000259" key="2">
    <source>
        <dbReference type="SMART" id="SM00833"/>
    </source>
</evidence>
<dbReference type="PANTHER" id="PTHR43603">
    <property type="entry name" value="COBW DOMAIN-CONTAINING PROTEIN DDB_G0274527"/>
    <property type="match status" value="1"/>
</dbReference>
<dbReference type="RefSeq" id="WP_221202758.1">
    <property type="nucleotide sequence ID" value="NZ_JACIBU010000001.1"/>
</dbReference>
<sequence length="426" mass="45353">MSQTRTPLVLVTGLQPALTARAAQDLLHAAPGTVLVHHDVRELGQGVVLRTLREPGPAGVVEHRSAIELAHGCLSCTLRLDVLPLLRSLAARPDVTRIVLQLDPALEPEHLCWAIAEVLLDDEPVGEPETAADWVEVEAVVAALDAATWLGDASGEETMADRGLAATADDERTVAHVVVGQTAFADVLLLAGEPDDAWAAAQLDAVLVRLCPSAARLPLGGWQPGPVLAGLGAEARRGRLPTPHDPLLAGQPPLDEDAGVSLVRFEADRPLHPERLHEAIDALLDGVVSSRGRLWLATRQDRALWLESAGGGLQVGDAGPWLATLPDDPELWAQVDPQRAAAAALRWDPLHGDRASQLVVLTHRQAPLAITAALFSAVLTDDEYAAGPEVWATWPDPFGDWHDDPCEASGPADDADLHLTDREDRA</sequence>
<gene>
    <name evidence="3" type="ORF">FHX36_000697</name>
</gene>
<dbReference type="NCBIfam" id="NF047431">
    <property type="entry name" value="hiber_recruit"/>
    <property type="match status" value="1"/>
</dbReference>
<evidence type="ECO:0000313" key="3">
    <source>
        <dbReference type="EMBL" id="MBB3674962.1"/>
    </source>
</evidence>
<dbReference type="InterPro" id="IPR003495">
    <property type="entry name" value="CobW/HypB/UreG_nucleotide-bd"/>
</dbReference>
<accession>A0A839Y0L9</accession>
<dbReference type="AlphaFoldDB" id="A0A839Y0L9"/>